<dbReference type="EMBL" id="BLLN01000005">
    <property type="protein sequence ID" value="GFH73219.1"/>
    <property type="molecule type" value="Genomic_DNA"/>
</dbReference>
<evidence type="ECO:0000313" key="3">
    <source>
        <dbReference type="Proteomes" id="UP000472710"/>
    </source>
</evidence>
<feature type="region of interest" description="Disordered" evidence="1">
    <location>
        <begin position="1"/>
        <end position="20"/>
    </location>
</feature>
<dbReference type="Proteomes" id="UP000472710">
    <property type="component" value="Unassembled WGS sequence"/>
</dbReference>
<evidence type="ECO:0008006" key="4">
    <source>
        <dbReference type="Google" id="ProtNLM"/>
    </source>
</evidence>
<feature type="compositionally biased region" description="Basic and acidic residues" evidence="1">
    <location>
        <begin position="1"/>
        <end position="10"/>
    </location>
</feature>
<evidence type="ECO:0000256" key="1">
    <source>
        <dbReference type="SAM" id="MobiDB-lite"/>
    </source>
</evidence>
<keyword evidence="3" id="KW-1185">Reference proteome</keyword>
<evidence type="ECO:0000313" key="2">
    <source>
        <dbReference type="EMBL" id="GFH73219.1"/>
    </source>
</evidence>
<proteinExistence type="predicted"/>
<accession>A0ABQ1CSU4</accession>
<reference evidence="2 3" key="1">
    <citation type="submission" date="2020-02" db="EMBL/GenBank/DDBJ databases">
        <title>Whole genome shotgun sequence of Streptomyces diastaticus subsp. diastaticus NBRC 13412.</title>
        <authorList>
            <person name="Ichikawa N."/>
            <person name="Komaki H."/>
            <person name="Tamura T."/>
        </authorList>
    </citation>
    <scope>NUCLEOTIDE SEQUENCE [LARGE SCALE GENOMIC DNA]</scope>
    <source>
        <strain evidence="2 3">NBRC 13412</strain>
    </source>
</reference>
<gene>
    <name evidence="2" type="ORF">Sdia_39870</name>
</gene>
<protein>
    <recommendedName>
        <fullName evidence="4">DUF2493 domain-containing protein</fullName>
    </recommendedName>
</protein>
<name>A0ABQ1CSU4_STRDI</name>
<organism evidence="2 3">
    <name type="scientific">Streptomyces diastaticus subsp. diastaticus</name>
    <dbReference type="NCBI Taxonomy" id="68040"/>
    <lineage>
        <taxon>Bacteria</taxon>
        <taxon>Bacillati</taxon>
        <taxon>Actinomycetota</taxon>
        <taxon>Actinomycetes</taxon>
        <taxon>Kitasatosporales</taxon>
        <taxon>Streptomycetaceae</taxon>
        <taxon>Streptomyces</taxon>
        <taxon>Streptomyces diastaticus group</taxon>
    </lineage>
</organism>
<comment type="caution">
    <text evidence="2">The sequence shown here is derived from an EMBL/GenBank/DDBJ whole genome shotgun (WGS) entry which is preliminary data.</text>
</comment>
<sequence length="188" mass="19995">MQPPGEDHPGKGAAMGELPGGFGPGDRRAAYVRALYGDLPTAFTIRCSAQNQGCGRSRGVALALPPGAEHALVLLPTMAAQLPILIERNFTGVVTGPLCPRKGHNEFKDKGIAHVAPGAPKAKEIAEKFESSGSTRTVIVCVDLGALRPGFEEFHRTGKPGIVWWSPGESDTLLKPEWQRTAIRIQPA</sequence>